<name>A0A6G8IE63_9BURK</name>
<gene>
    <name evidence="1" type="ORF">G9Q37_04255</name>
</gene>
<proteinExistence type="predicted"/>
<organism evidence="1 2">
    <name type="scientific">Hydrogenophaga crocea</name>
    <dbReference type="NCBI Taxonomy" id="2716225"/>
    <lineage>
        <taxon>Bacteria</taxon>
        <taxon>Pseudomonadati</taxon>
        <taxon>Pseudomonadota</taxon>
        <taxon>Betaproteobacteria</taxon>
        <taxon>Burkholderiales</taxon>
        <taxon>Comamonadaceae</taxon>
        <taxon>Hydrogenophaga</taxon>
    </lineage>
</organism>
<dbReference type="AlphaFoldDB" id="A0A6G8IE63"/>
<evidence type="ECO:0000313" key="1">
    <source>
        <dbReference type="EMBL" id="QIM51401.1"/>
    </source>
</evidence>
<dbReference type="Proteomes" id="UP000503162">
    <property type="component" value="Chromosome"/>
</dbReference>
<reference evidence="1 2" key="1">
    <citation type="submission" date="2020-03" db="EMBL/GenBank/DDBJ databases">
        <title>Hydrogenophaga sp. nov. isolated from cyanobacterial mat.</title>
        <authorList>
            <person name="Thorat V."/>
            <person name="Kirdat K."/>
            <person name="Tiwarekar B."/>
            <person name="Costa E.D."/>
            <person name="Yadav A."/>
        </authorList>
    </citation>
    <scope>NUCLEOTIDE SEQUENCE [LARGE SCALE GENOMIC DNA]</scope>
    <source>
        <strain evidence="1 2">BA0156</strain>
    </source>
</reference>
<evidence type="ECO:0000313" key="2">
    <source>
        <dbReference type="Proteomes" id="UP000503162"/>
    </source>
</evidence>
<protein>
    <submittedName>
        <fullName evidence="1">Uncharacterized protein</fullName>
    </submittedName>
</protein>
<sequence length="301" mass="32779">MSMPRLNTDTPAAVLQTLNNDGAVLPPRTTCDVFSRTDAKVRCMVCNAPAMKGNEALVVVVLMGASRHDQREAATALQRLLGDGSDAAVGLRWLQAGGVTLMLAPWSAREMVRGVAQSVAAGWHPQRVTVDGARLDNDGVVVVPGPGSQGDLAVEIRQTLEHFAADTGSLWEQARRFFSGRQEPKRWELPMGCSVVERLEGRQVCWDIGFEDMRKLERAVELVEARLALRKDPLLHYGSAASDEDAVETRMPSIQLSAPAHSREARAQLARLLRNVLFLIGRLGFATSRPADLRDSIGQPG</sequence>
<keyword evidence="2" id="KW-1185">Reference proteome</keyword>
<dbReference type="RefSeq" id="WP_166225030.1">
    <property type="nucleotide sequence ID" value="NZ_CP049989.1"/>
</dbReference>
<accession>A0A6G8IE63</accession>
<dbReference type="KEGG" id="hcz:G9Q37_04255"/>
<dbReference type="EMBL" id="CP049989">
    <property type="protein sequence ID" value="QIM51401.1"/>
    <property type="molecule type" value="Genomic_DNA"/>
</dbReference>